<dbReference type="EMBL" id="LSRX01000603">
    <property type="protein sequence ID" value="OLP92892.1"/>
    <property type="molecule type" value="Genomic_DNA"/>
</dbReference>
<feature type="region of interest" description="Disordered" evidence="2">
    <location>
        <begin position="901"/>
        <end position="946"/>
    </location>
</feature>
<gene>
    <name evidence="4" type="ORF">AK812_SmicGene25245</name>
</gene>
<dbReference type="InterPro" id="IPR001878">
    <property type="entry name" value="Znf_CCHC"/>
</dbReference>
<dbReference type="Proteomes" id="UP000186817">
    <property type="component" value="Unassembled WGS sequence"/>
</dbReference>
<reference evidence="4 5" key="1">
    <citation type="submission" date="2016-02" db="EMBL/GenBank/DDBJ databases">
        <title>Genome analysis of coral dinoflagellate symbionts highlights evolutionary adaptations to a symbiotic lifestyle.</title>
        <authorList>
            <person name="Aranda M."/>
            <person name="Li Y."/>
            <person name="Liew Y.J."/>
            <person name="Baumgarten S."/>
            <person name="Simakov O."/>
            <person name="Wilson M."/>
            <person name="Piel J."/>
            <person name="Ashoor H."/>
            <person name="Bougouffa S."/>
            <person name="Bajic V.B."/>
            <person name="Ryu T."/>
            <person name="Ravasi T."/>
            <person name="Bayer T."/>
            <person name="Micklem G."/>
            <person name="Kim H."/>
            <person name="Bhak J."/>
            <person name="Lajeunesse T.C."/>
            <person name="Voolstra C.R."/>
        </authorList>
    </citation>
    <scope>NUCLEOTIDE SEQUENCE [LARGE SCALE GENOMIC DNA]</scope>
    <source>
        <strain evidence="4 5">CCMP2467</strain>
    </source>
</reference>
<feature type="compositionally biased region" description="Polar residues" evidence="2">
    <location>
        <begin position="1"/>
        <end position="12"/>
    </location>
</feature>
<dbReference type="InterPro" id="IPR036875">
    <property type="entry name" value="Znf_CCHC_sf"/>
</dbReference>
<feature type="compositionally biased region" description="Basic and acidic residues" evidence="2">
    <location>
        <begin position="905"/>
        <end position="946"/>
    </location>
</feature>
<feature type="domain" description="CCHC-type" evidence="3">
    <location>
        <begin position="496"/>
        <end position="511"/>
    </location>
</feature>
<organism evidence="4 5">
    <name type="scientific">Symbiodinium microadriaticum</name>
    <name type="common">Dinoflagellate</name>
    <name type="synonym">Zooxanthella microadriatica</name>
    <dbReference type="NCBI Taxonomy" id="2951"/>
    <lineage>
        <taxon>Eukaryota</taxon>
        <taxon>Sar</taxon>
        <taxon>Alveolata</taxon>
        <taxon>Dinophyceae</taxon>
        <taxon>Suessiales</taxon>
        <taxon>Symbiodiniaceae</taxon>
        <taxon>Symbiodinium</taxon>
    </lineage>
</organism>
<evidence type="ECO:0000259" key="3">
    <source>
        <dbReference type="PROSITE" id="PS50158"/>
    </source>
</evidence>
<feature type="compositionally biased region" description="Polar residues" evidence="2">
    <location>
        <begin position="264"/>
        <end position="278"/>
    </location>
</feature>
<keyword evidence="1" id="KW-0862">Zinc</keyword>
<dbReference type="GO" id="GO:0003676">
    <property type="term" value="F:nucleic acid binding"/>
    <property type="evidence" value="ECO:0007669"/>
    <property type="project" value="InterPro"/>
</dbReference>
<sequence>MTFESNLESPRVQQLRDEIRVLQSRARTPSGGVEDSEDAPKHLGDSSDLNGSDSTSFYGEGRRARTDSDEGIEFSKNASIAKPWNVGKKRGLSKRNTIKRSTSALMWDGNCRHWLRRCIKKPVVDCTMSILILCNALVFAVEAELTGPAKRLVLGQDPGWGAHAEGARALMNFLRQKLGRPQLPELSELLMKYFRGTKRKPHESVNDYVTRKCEAYVRETTVATPTTSGWSNWGDRRRSWDSAASATTAEEQSTATPGDDEAEQGSQAAAPTAETTGQGQDGGSPWTTTWPNRSWYGHYWSDYGYGYDNWYSRDWGQSWNSRTAWASESETTSPPATMPELIPQFLQGWFLLQDSGLSIQERNLVQTALRGNYELQNVAAELRAQWPDSELQKRDRQPRGHGYLGEVIEEDEDEEAYAVEYDPAELQNEGMTEEGLVIMDEAESPGSDGGYPTKPQDLEGGTGAPIRGALIQALLPDGVKWRRRPRRQRNDADITCFRCGKKGHRTATCPEKDKAEAHQAEESAPFVCYANQSMEPQEQALSAGVSTAEAVLAGKAVVDGGATRTIASVEALEALSRQNQKSFGENGIISIDRDDKPTFSFGNSSTDTCISTAEVRLRAQGNPGRLRVHTLDRGSGPILLSVHSLRSLGAIIDFEQDLAVFRRLDPRRAVRLERSATGHQLLSLSDDLYAQSFPLVKAQLVEEIHKFGGTAVVSTRKLELQQQLQTLMSENGQDPDAGPATMVSDYQKMTQEMTRAGQRKSGLVTCMKEQLRLNVNENHTMQQLTNQAMNKIYDLAAADATDPVGFGVNGSLSYAEVKQKAPEYCRWVLQTSREGQANPRLHRLAQWLAKTSDDPEPPIQAAAWKGRREGYQKTVMKSGTSASNARSEGSTAAMQHEMMAAIQALRHEVAELQSDRRGSRPRRENHKDEDMETHGSFEKVDTLPKK</sequence>
<feature type="compositionally biased region" description="Low complexity" evidence="2">
    <location>
        <begin position="242"/>
        <end position="256"/>
    </location>
</feature>
<evidence type="ECO:0000313" key="5">
    <source>
        <dbReference type="Proteomes" id="UP000186817"/>
    </source>
</evidence>
<dbReference type="PROSITE" id="PS50158">
    <property type="entry name" value="ZF_CCHC"/>
    <property type="match status" value="1"/>
</dbReference>
<feature type="region of interest" description="Disordered" evidence="2">
    <location>
        <begin position="225"/>
        <end position="288"/>
    </location>
</feature>
<dbReference type="GO" id="GO:0008270">
    <property type="term" value="F:zinc ion binding"/>
    <property type="evidence" value="ECO:0007669"/>
    <property type="project" value="UniProtKB-KW"/>
</dbReference>
<evidence type="ECO:0000313" key="4">
    <source>
        <dbReference type="EMBL" id="OLP92892.1"/>
    </source>
</evidence>
<dbReference type="SMART" id="SM00343">
    <property type="entry name" value="ZnF_C2HC"/>
    <property type="match status" value="1"/>
</dbReference>
<keyword evidence="5" id="KW-1185">Reference proteome</keyword>
<comment type="caution">
    <text evidence="4">The sequence shown here is derived from an EMBL/GenBank/DDBJ whole genome shotgun (WGS) entry which is preliminary data.</text>
</comment>
<dbReference type="Gene3D" id="4.10.60.10">
    <property type="entry name" value="Zinc finger, CCHC-type"/>
    <property type="match status" value="1"/>
</dbReference>
<evidence type="ECO:0000256" key="1">
    <source>
        <dbReference type="PROSITE-ProRule" id="PRU00047"/>
    </source>
</evidence>
<dbReference type="OrthoDB" id="418755at2759"/>
<evidence type="ECO:0000256" key="2">
    <source>
        <dbReference type="SAM" id="MobiDB-lite"/>
    </source>
</evidence>
<accession>A0A1Q9DCJ8</accession>
<dbReference type="SUPFAM" id="SSF57756">
    <property type="entry name" value="Retrovirus zinc finger-like domains"/>
    <property type="match status" value="1"/>
</dbReference>
<feature type="compositionally biased region" description="Low complexity" evidence="2">
    <location>
        <begin position="46"/>
        <end position="56"/>
    </location>
</feature>
<name>A0A1Q9DCJ8_SYMMI</name>
<proteinExistence type="predicted"/>
<keyword evidence="1" id="KW-0863">Zinc-finger</keyword>
<protein>
    <recommendedName>
        <fullName evidence="3">CCHC-type domain-containing protein</fullName>
    </recommendedName>
</protein>
<dbReference type="AlphaFoldDB" id="A0A1Q9DCJ8"/>
<feature type="region of interest" description="Disordered" evidence="2">
    <location>
        <begin position="1"/>
        <end position="70"/>
    </location>
</feature>
<keyword evidence="1" id="KW-0479">Metal-binding</keyword>